<feature type="region of interest" description="Disordered" evidence="1">
    <location>
        <begin position="159"/>
        <end position="217"/>
    </location>
</feature>
<dbReference type="EMBL" id="MLKD01000005">
    <property type="protein sequence ID" value="OQE26505.1"/>
    <property type="molecule type" value="Genomic_DNA"/>
</dbReference>
<reference evidence="3" key="1">
    <citation type="journal article" date="2017" name="Nat. Microbiol.">
        <title>Global analysis of biosynthetic gene clusters reveals vast potential of secondary metabolite production in Penicillium species.</title>
        <authorList>
            <person name="Nielsen J.C."/>
            <person name="Grijseels S."/>
            <person name="Prigent S."/>
            <person name="Ji B."/>
            <person name="Dainat J."/>
            <person name="Nielsen K.F."/>
            <person name="Frisvad J.C."/>
            <person name="Workman M."/>
            <person name="Nielsen J."/>
        </authorList>
    </citation>
    <scope>NUCLEOTIDE SEQUENCE [LARGE SCALE GENOMIC DNA]</scope>
    <source>
        <strain evidence="3">IBT 24891</strain>
    </source>
</reference>
<organism evidence="2 3">
    <name type="scientific">Penicillium steckii</name>
    <dbReference type="NCBI Taxonomy" id="303698"/>
    <lineage>
        <taxon>Eukaryota</taxon>
        <taxon>Fungi</taxon>
        <taxon>Dikarya</taxon>
        <taxon>Ascomycota</taxon>
        <taxon>Pezizomycotina</taxon>
        <taxon>Eurotiomycetes</taxon>
        <taxon>Eurotiomycetidae</taxon>
        <taxon>Eurotiales</taxon>
        <taxon>Aspergillaceae</taxon>
        <taxon>Penicillium</taxon>
    </lineage>
</organism>
<name>A0A1V6TJG3_9EURO</name>
<keyword evidence="3" id="KW-1185">Reference proteome</keyword>
<evidence type="ECO:0000313" key="3">
    <source>
        <dbReference type="Proteomes" id="UP000191285"/>
    </source>
</evidence>
<evidence type="ECO:0000313" key="2">
    <source>
        <dbReference type="EMBL" id="OQE26505.1"/>
    </source>
</evidence>
<dbReference type="InterPro" id="IPR035213">
    <property type="entry name" value="DUF5321"/>
</dbReference>
<proteinExistence type="predicted"/>
<comment type="caution">
    <text evidence="2">The sequence shown here is derived from an EMBL/GenBank/DDBJ whole genome shotgun (WGS) entry which is preliminary data.</text>
</comment>
<evidence type="ECO:0000256" key="1">
    <source>
        <dbReference type="SAM" id="MobiDB-lite"/>
    </source>
</evidence>
<feature type="compositionally biased region" description="Basic and acidic residues" evidence="1">
    <location>
        <begin position="159"/>
        <end position="169"/>
    </location>
</feature>
<dbReference type="OrthoDB" id="2253354at2759"/>
<protein>
    <submittedName>
        <fullName evidence="2">Uncharacterized protein</fullName>
    </submittedName>
</protein>
<dbReference type="Proteomes" id="UP000191285">
    <property type="component" value="Unassembled WGS sequence"/>
</dbReference>
<dbReference type="AlphaFoldDB" id="A0A1V6TJG3"/>
<gene>
    <name evidence="2" type="ORF">PENSTE_c005G01317</name>
</gene>
<dbReference type="Pfam" id="PF17254">
    <property type="entry name" value="DUF5321"/>
    <property type="match status" value="1"/>
</dbReference>
<feature type="compositionally biased region" description="Polar residues" evidence="1">
    <location>
        <begin position="170"/>
        <end position="189"/>
    </location>
</feature>
<feature type="compositionally biased region" description="Polar residues" evidence="1">
    <location>
        <begin position="196"/>
        <end position="211"/>
    </location>
</feature>
<accession>A0A1V6TJG3</accession>
<sequence>MATPFRLRPFGLSRSLLSSSSRQSILSSRCSVPSRNYATSDRLPKIADTSVWTAMIPRFIRNRKPRKTESESKEWNPATFYIIIFTLIGSQAIRMLTLKNDYAAYRRTTDAKIELLKEVIERVKSGEKVDVEKLLGTGDEVREKEWEEVLREIEEEDSLWHRKDKKDSNSDSVQQTTATTTESELVSKTQAKESKSTVPTSPDETKTQSQPRKTRFF</sequence>